<dbReference type="PANTHER" id="PTHR30069">
    <property type="entry name" value="TONB-DEPENDENT OUTER MEMBRANE RECEPTOR"/>
    <property type="match status" value="1"/>
</dbReference>
<evidence type="ECO:0000256" key="1">
    <source>
        <dbReference type="ARBA" id="ARBA00004571"/>
    </source>
</evidence>
<keyword evidence="5 12" id="KW-0732">Signal</keyword>
<evidence type="ECO:0000313" key="15">
    <source>
        <dbReference type="EMBL" id="GAA4849624.1"/>
    </source>
</evidence>
<dbReference type="RefSeq" id="WP_345374719.1">
    <property type="nucleotide sequence ID" value="NZ_BAABJX010000062.1"/>
</dbReference>
<keyword evidence="4 10" id="KW-0812">Transmembrane</keyword>
<feature type="chain" id="PRO_5046144254" evidence="12">
    <location>
        <begin position="21"/>
        <end position="1069"/>
    </location>
</feature>
<evidence type="ECO:0000256" key="6">
    <source>
        <dbReference type="ARBA" id="ARBA00023077"/>
    </source>
</evidence>
<dbReference type="InterPro" id="IPR023997">
    <property type="entry name" value="TonB-dep_OMP_SusC/RagA_CS"/>
</dbReference>
<evidence type="ECO:0000256" key="7">
    <source>
        <dbReference type="ARBA" id="ARBA00023136"/>
    </source>
</evidence>
<feature type="signal peptide" evidence="12">
    <location>
        <begin position="1"/>
        <end position="20"/>
    </location>
</feature>
<name>A0ABP9DK60_9BACT</name>
<sequence>MKKALLLLSFVLGLFSMALAQEVTVSGVVADASGEPLPGVTVQVKGTTVGTVTGLDGDYSLVAPAEGILVFRMVGYKVVEVKVANQSKINATLSEDAEQLEEVVVTALGFEASRDKMGASASKIEAKGIVESGETGVLNGMAGKASGVQITRSSGDPGAGSYIQIRGQSTITGNLQPLIIIDGIPVSNSSRGEDVDGVSQQSRLNDINPNDIASMQVLKGASAAALWGSRAANGVIIITTKKGSNSGGSMNVSFRSTVSFDKVNRSHELQDTYGQGTRGAYSPTQALSWGDKIADRSGAADVLDMTGGYFVSETGNKYYPILERNSQETYNQSNWDAVFQTGHFMENNLSISGGDVSGTYFLSLSDLRQEGTMRAGSDYNRSTIRFNADRKFGDSFKVTNNFSYAKVTSDRVQKGSNLAGLFLGLLRTPADFDIRDYKGDYYASEGAVPMEGYHRSYRRYLGSNNPIYNNPLWTINEQQNPSEVNRFIGSSEMMYMPAEWVDVIVRGGIDYSNDKRSTYFPVYSGNNTTGAYSEFNLTEAQYNFDVISRVSKNINEDIQTTTVFGFNYNQNDYNSIGGSMNTFIIDDAPANFDNAIAQNKTPSNFRSTVKTARAYATTNISFYEKLFWNASLAGESSSVFGEDAQSTFFYPSTDLAYQLVKGGDLLSFAKLRASWGQVGVQPNPYSTRTYYESAAFTESWGPSLDASGYGGAYMLSATQGDAAIKPEIKTEYEVGGDFRFFQDRLSVGATYFYNQTKDAILPVAVAPSTGFEFQYTNAGSLENQGIELEAGFQAISTGDFSLSFDANWTRLRNKVLSLNGTESLFLAGFTGTSSRAVEGQPLGVLWGSRFARDADGELILNENGFPTKDVTEGVVGNPNADWRGGLGTTLKYKGVRLYVLFEHSQGGDMWGGTTAVLDHFGRSARTATESVVPEGGLYTANGTFLEAGSTFRGTIHDFGAGNVALDQSYYSDGLGSGFNGVSEVAIEDATWTRLREVTLSYSMKNEWLKDNLHVGNVNFSATGRNLLLWTDFMGIDPETNLTGASNGRGLDYFNNPNTRSLVFSVQVDF</sequence>
<comment type="caution">
    <text evidence="15">The sequence shown here is derived from an EMBL/GenBank/DDBJ whole genome shotgun (WGS) entry which is preliminary data.</text>
</comment>
<evidence type="ECO:0000256" key="3">
    <source>
        <dbReference type="ARBA" id="ARBA00022452"/>
    </source>
</evidence>
<evidence type="ECO:0000256" key="10">
    <source>
        <dbReference type="PROSITE-ProRule" id="PRU01360"/>
    </source>
</evidence>
<proteinExistence type="inferred from homology"/>
<dbReference type="InterPro" id="IPR036942">
    <property type="entry name" value="Beta-barrel_TonB_sf"/>
</dbReference>
<dbReference type="Gene3D" id="2.40.170.20">
    <property type="entry name" value="TonB-dependent receptor, beta-barrel domain"/>
    <property type="match status" value="1"/>
</dbReference>
<dbReference type="InterPro" id="IPR000531">
    <property type="entry name" value="Beta-barrel_TonB"/>
</dbReference>
<organism evidence="15 16">
    <name type="scientific">Algivirga pacifica</name>
    <dbReference type="NCBI Taxonomy" id="1162670"/>
    <lineage>
        <taxon>Bacteria</taxon>
        <taxon>Pseudomonadati</taxon>
        <taxon>Bacteroidota</taxon>
        <taxon>Cytophagia</taxon>
        <taxon>Cytophagales</taxon>
        <taxon>Flammeovirgaceae</taxon>
        <taxon>Algivirga</taxon>
    </lineage>
</organism>
<dbReference type="Pfam" id="PF07715">
    <property type="entry name" value="Plug"/>
    <property type="match status" value="1"/>
</dbReference>
<dbReference type="InterPro" id="IPR039426">
    <property type="entry name" value="TonB-dep_rcpt-like"/>
</dbReference>
<evidence type="ECO:0000256" key="11">
    <source>
        <dbReference type="RuleBase" id="RU003357"/>
    </source>
</evidence>
<evidence type="ECO:0000256" key="9">
    <source>
        <dbReference type="ARBA" id="ARBA00023237"/>
    </source>
</evidence>
<dbReference type="Pfam" id="PF00593">
    <property type="entry name" value="TonB_dep_Rec_b-barrel"/>
    <property type="match status" value="1"/>
</dbReference>
<dbReference type="Pfam" id="PF13715">
    <property type="entry name" value="CarbopepD_reg_2"/>
    <property type="match status" value="1"/>
</dbReference>
<dbReference type="NCBIfam" id="TIGR04056">
    <property type="entry name" value="OMP_RagA_SusC"/>
    <property type="match status" value="1"/>
</dbReference>
<evidence type="ECO:0000256" key="4">
    <source>
        <dbReference type="ARBA" id="ARBA00022692"/>
    </source>
</evidence>
<evidence type="ECO:0000259" key="14">
    <source>
        <dbReference type="Pfam" id="PF07715"/>
    </source>
</evidence>
<dbReference type="SUPFAM" id="SSF49464">
    <property type="entry name" value="Carboxypeptidase regulatory domain-like"/>
    <property type="match status" value="1"/>
</dbReference>
<feature type="domain" description="TonB-dependent receptor plug" evidence="14">
    <location>
        <begin position="117"/>
        <end position="235"/>
    </location>
</feature>
<dbReference type="PROSITE" id="PS52016">
    <property type="entry name" value="TONB_DEPENDENT_REC_3"/>
    <property type="match status" value="1"/>
</dbReference>
<keyword evidence="3 10" id="KW-1134">Transmembrane beta strand</keyword>
<accession>A0ABP9DK60</accession>
<dbReference type="InterPro" id="IPR037066">
    <property type="entry name" value="Plug_dom_sf"/>
</dbReference>
<keyword evidence="8" id="KW-0675">Receptor</keyword>
<comment type="similarity">
    <text evidence="10 11">Belongs to the TonB-dependent receptor family.</text>
</comment>
<dbReference type="InterPro" id="IPR023996">
    <property type="entry name" value="TonB-dep_OMP_SusC/RagA"/>
</dbReference>
<keyword evidence="16" id="KW-1185">Reference proteome</keyword>
<dbReference type="SUPFAM" id="SSF56935">
    <property type="entry name" value="Porins"/>
    <property type="match status" value="1"/>
</dbReference>
<gene>
    <name evidence="15" type="ORF">GCM10023331_37900</name>
</gene>
<dbReference type="NCBIfam" id="TIGR04057">
    <property type="entry name" value="SusC_RagA_signa"/>
    <property type="match status" value="1"/>
</dbReference>
<dbReference type="InterPro" id="IPR012910">
    <property type="entry name" value="Plug_dom"/>
</dbReference>
<dbReference type="InterPro" id="IPR008969">
    <property type="entry name" value="CarboxyPept-like_regulatory"/>
</dbReference>
<keyword evidence="7 10" id="KW-0472">Membrane</keyword>
<evidence type="ECO:0000313" key="16">
    <source>
        <dbReference type="Proteomes" id="UP001500298"/>
    </source>
</evidence>
<dbReference type="EMBL" id="BAABJX010000062">
    <property type="protein sequence ID" value="GAA4849624.1"/>
    <property type="molecule type" value="Genomic_DNA"/>
</dbReference>
<evidence type="ECO:0000256" key="12">
    <source>
        <dbReference type="SAM" id="SignalP"/>
    </source>
</evidence>
<reference evidence="16" key="1">
    <citation type="journal article" date="2019" name="Int. J. Syst. Evol. Microbiol.">
        <title>The Global Catalogue of Microorganisms (GCM) 10K type strain sequencing project: providing services to taxonomists for standard genome sequencing and annotation.</title>
        <authorList>
            <consortium name="The Broad Institute Genomics Platform"/>
            <consortium name="The Broad Institute Genome Sequencing Center for Infectious Disease"/>
            <person name="Wu L."/>
            <person name="Ma J."/>
        </authorList>
    </citation>
    <scope>NUCLEOTIDE SEQUENCE [LARGE SCALE GENOMIC DNA]</scope>
    <source>
        <strain evidence="16">JCM 18326</strain>
    </source>
</reference>
<evidence type="ECO:0000256" key="8">
    <source>
        <dbReference type="ARBA" id="ARBA00023170"/>
    </source>
</evidence>
<dbReference type="Gene3D" id="2.170.130.10">
    <property type="entry name" value="TonB-dependent receptor, plug domain"/>
    <property type="match status" value="1"/>
</dbReference>
<evidence type="ECO:0000256" key="5">
    <source>
        <dbReference type="ARBA" id="ARBA00022729"/>
    </source>
</evidence>
<evidence type="ECO:0000259" key="13">
    <source>
        <dbReference type="Pfam" id="PF00593"/>
    </source>
</evidence>
<dbReference type="Proteomes" id="UP001500298">
    <property type="component" value="Unassembled WGS sequence"/>
</dbReference>
<dbReference type="PANTHER" id="PTHR30069:SF29">
    <property type="entry name" value="HEMOGLOBIN AND HEMOGLOBIN-HAPTOGLOBIN-BINDING PROTEIN 1-RELATED"/>
    <property type="match status" value="1"/>
</dbReference>
<keyword evidence="2 10" id="KW-0813">Transport</keyword>
<feature type="domain" description="TonB-dependent receptor-like beta-barrel" evidence="13">
    <location>
        <begin position="474"/>
        <end position="814"/>
    </location>
</feature>
<protein>
    <submittedName>
        <fullName evidence="15">SusC/RagA family TonB-linked outer membrane protein</fullName>
    </submittedName>
</protein>
<keyword evidence="9 10" id="KW-0998">Cell outer membrane</keyword>
<dbReference type="Gene3D" id="2.60.40.1120">
    <property type="entry name" value="Carboxypeptidase-like, regulatory domain"/>
    <property type="match status" value="1"/>
</dbReference>
<keyword evidence="6 11" id="KW-0798">TonB box</keyword>
<comment type="subcellular location">
    <subcellularLocation>
        <location evidence="1 10">Cell outer membrane</location>
        <topology evidence="1 10">Multi-pass membrane protein</topology>
    </subcellularLocation>
</comment>
<evidence type="ECO:0000256" key="2">
    <source>
        <dbReference type="ARBA" id="ARBA00022448"/>
    </source>
</evidence>